<evidence type="ECO:0000313" key="2">
    <source>
        <dbReference type="Proteomes" id="UP000198956"/>
    </source>
</evidence>
<sequence>MKKMCRPGTPVISCPTSNIEKRCDVFTHFSSFFHTGICDGSTITVYEAFTASLPTVTIDIGNFGTCPVTLIVARQNNPTPITQVIAPDIETSLTVDLVTSISVQCSTGGGECSFSGNLDVSGCICC</sequence>
<dbReference type="AlphaFoldDB" id="A0A1G8A8M2"/>
<organism evidence="1 2">
    <name type="scientific">Aneurinibacillus thermoaerophilus</name>
    <dbReference type="NCBI Taxonomy" id="143495"/>
    <lineage>
        <taxon>Bacteria</taxon>
        <taxon>Bacillati</taxon>
        <taxon>Bacillota</taxon>
        <taxon>Bacilli</taxon>
        <taxon>Bacillales</taxon>
        <taxon>Paenibacillaceae</taxon>
        <taxon>Aneurinibacillus group</taxon>
        <taxon>Aneurinibacillus</taxon>
    </lineage>
</organism>
<reference evidence="1 2" key="1">
    <citation type="submission" date="2016-10" db="EMBL/GenBank/DDBJ databases">
        <authorList>
            <person name="de Groot N.N."/>
        </authorList>
    </citation>
    <scope>NUCLEOTIDE SEQUENCE [LARGE SCALE GENOMIC DNA]</scope>
    <source>
        <strain evidence="1 2">L 420-91</strain>
    </source>
</reference>
<evidence type="ECO:0000313" key="1">
    <source>
        <dbReference type="EMBL" id="SDH17268.1"/>
    </source>
</evidence>
<name>A0A1G8A8M2_ANETH</name>
<proteinExistence type="predicted"/>
<gene>
    <name evidence="1" type="ORF">SAMN04489735_101471</name>
</gene>
<protein>
    <submittedName>
        <fullName evidence="1">Uncharacterized protein</fullName>
    </submittedName>
</protein>
<dbReference type="EMBL" id="FNDE01000014">
    <property type="protein sequence ID" value="SDH17268.1"/>
    <property type="molecule type" value="Genomic_DNA"/>
</dbReference>
<accession>A0A1G8A8M2</accession>
<dbReference type="Proteomes" id="UP000198956">
    <property type="component" value="Unassembled WGS sequence"/>
</dbReference>